<protein>
    <submittedName>
        <fullName evidence="1">Uncharacterized protein</fullName>
    </submittedName>
</protein>
<gene>
    <name evidence="1" type="ORF">ACJMK2_034817</name>
</gene>
<feature type="non-terminal residue" evidence="1">
    <location>
        <position position="1"/>
    </location>
</feature>
<evidence type="ECO:0000313" key="1">
    <source>
        <dbReference type="EMBL" id="KAL3877062.1"/>
    </source>
</evidence>
<dbReference type="AlphaFoldDB" id="A0ABD3WTE0"/>
<proteinExistence type="predicted"/>
<dbReference type="EMBL" id="JBJQND010000005">
    <property type="protein sequence ID" value="KAL3877062.1"/>
    <property type="molecule type" value="Genomic_DNA"/>
</dbReference>
<sequence length="113" mass="13216">FAWTQEKLIRETVRRGKHSYREISAAESDIGMFLFQLMDEQITKDNKVTLREYFSLWSGADSNKDKYLSTQEVTMFLEDHLLEASSNAERLFGETDLTSALSVLIRFKYFDTN</sequence>
<dbReference type="Proteomes" id="UP001634394">
    <property type="component" value="Unassembled WGS sequence"/>
</dbReference>
<evidence type="ECO:0000313" key="2">
    <source>
        <dbReference type="Proteomes" id="UP001634394"/>
    </source>
</evidence>
<accession>A0ABD3WTE0</accession>
<keyword evidence="2" id="KW-1185">Reference proteome</keyword>
<dbReference type="InterPro" id="IPR018247">
    <property type="entry name" value="EF_Hand_1_Ca_BS"/>
</dbReference>
<name>A0ABD3WTE0_SINWO</name>
<feature type="non-terminal residue" evidence="1">
    <location>
        <position position="113"/>
    </location>
</feature>
<reference evidence="1 2" key="1">
    <citation type="submission" date="2024-11" db="EMBL/GenBank/DDBJ databases">
        <title>Chromosome-level genome assembly of the freshwater bivalve Anodonta woodiana.</title>
        <authorList>
            <person name="Chen X."/>
        </authorList>
    </citation>
    <scope>NUCLEOTIDE SEQUENCE [LARGE SCALE GENOMIC DNA]</scope>
    <source>
        <strain evidence="1">MN2024</strain>
        <tissue evidence="1">Gills</tissue>
    </source>
</reference>
<organism evidence="1 2">
    <name type="scientific">Sinanodonta woodiana</name>
    <name type="common">Chinese pond mussel</name>
    <name type="synonym">Anodonta woodiana</name>
    <dbReference type="NCBI Taxonomy" id="1069815"/>
    <lineage>
        <taxon>Eukaryota</taxon>
        <taxon>Metazoa</taxon>
        <taxon>Spiralia</taxon>
        <taxon>Lophotrochozoa</taxon>
        <taxon>Mollusca</taxon>
        <taxon>Bivalvia</taxon>
        <taxon>Autobranchia</taxon>
        <taxon>Heteroconchia</taxon>
        <taxon>Palaeoheterodonta</taxon>
        <taxon>Unionida</taxon>
        <taxon>Unionoidea</taxon>
        <taxon>Unionidae</taxon>
        <taxon>Unioninae</taxon>
        <taxon>Sinanodonta</taxon>
    </lineage>
</organism>
<comment type="caution">
    <text evidence="1">The sequence shown here is derived from an EMBL/GenBank/DDBJ whole genome shotgun (WGS) entry which is preliminary data.</text>
</comment>
<dbReference type="PROSITE" id="PS00018">
    <property type="entry name" value="EF_HAND_1"/>
    <property type="match status" value="1"/>
</dbReference>